<feature type="transmembrane region" description="Helical" evidence="1">
    <location>
        <begin position="7"/>
        <end position="26"/>
    </location>
</feature>
<name>A0AAP5UX46_9BURK</name>
<keyword evidence="1" id="KW-1133">Transmembrane helix</keyword>
<accession>A0AAP5UX46</accession>
<protein>
    <submittedName>
        <fullName evidence="2">Uncharacterized protein</fullName>
    </submittedName>
</protein>
<dbReference type="EMBL" id="JANSLM010000018">
    <property type="protein sequence ID" value="MDT8842580.1"/>
    <property type="molecule type" value="Genomic_DNA"/>
</dbReference>
<keyword evidence="1" id="KW-0812">Transmembrane</keyword>
<keyword evidence="1" id="KW-0472">Membrane</keyword>
<sequence length="133" mass="14659">MQNRNDGTAVVIVIVCALFLAAMLWVSRTLGASFSSVCVSAMSLLFVGGIAFAAWRFLDDFALPIAAGFLVVGWPTTWPVLDSIANGGSDAENFFHPMQEPFINSAWMTWGVEVLFVGTLGLAIYMYRRSRRW</sequence>
<comment type="caution">
    <text evidence="2">The sequence shown here is derived from an EMBL/GenBank/DDBJ whole genome shotgun (WGS) entry which is preliminary data.</text>
</comment>
<dbReference type="RefSeq" id="WP_315697404.1">
    <property type="nucleotide sequence ID" value="NZ_JANSLM010000018.1"/>
</dbReference>
<gene>
    <name evidence="2" type="ORF">ParKJ_34660</name>
</gene>
<evidence type="ECO:0000256" key="1">
    <source>
        <dbReference type="SAM" id="Phobius"/>
    </source>
</evidence>
<reference evidence="2" key="1">
    <citation type="submission" date="2022-08" db="EMBL/GenBank/DDBJ databases">
        <authorList>
            <person name="Kim S.-J."/>
        </authorList>
    </citation>
    <scope>NUCLEOTIDE SEQUENCE</scope>
    <source>
        <strain evidence="2">KJ</strain>
    </source>
</reference>
<dbReference type="Proteomes" id="UP001246473">
    <property type="component" value="Unassembled WGS sequence"/>
</dbReference>
<feature type="transmembrane region" description="Helical" evidence="1">
    <location>
        <begin position="32"/>
        <end position="54"/>
    </location>
</feature>
<organism evidence="2 3">
    <name type="scientific">Paraburkholderia fungorum</name>
    <dbReference type="NCBI Taxonomy" id="134537"/>
    <lineage>
        <taxon>Bacteria</taxon>
        <taxon>Pseudomonadati</taxon>
        <taxon>Pseudomonadota</taxon>
        <taxon>Betaproteobacteria</taxon>
        <taxon>Burkholderiales</taxon>
        <taxon>Burkholderiaceae</taxon>
        <taxon>Paraburkholderia</taxon>
    </lineage>
</organism>
<proteinExistence type="predicted"/>
<evidence type="ECO:0000313" key="2">
    <source>
        <dbReference type="EMBL" id="MDT8842580.1"/>
    </source>
</evidence>
<feature type="transmembrane region" description="Helical" evidence="1">
    <location>
        <begin position="61"/>
        <end position="81"/>
    </location>
</feature>
<evidence type="ECO:0000313" key="3">
    <source>
        <dbReference type="Proteomes" id="UP001246473"/>
    </source>
</evidence>
<feature type="transmembrane region" description="Helical" evidence="1">
    <location>
        <begin position="107"/>
        <end position="127"/>
    </location>
</feature>
<dbReference type="AlphaFoldDB" id="A0AAP5UX46"/>